<evidence type="ECO:0000313" key="6">
    <source>
        <dbReference type="Proteomes" id="UP000261023"/>
    </source>
</evidence>
<dbReference type="PANTHER" id="PTHR43649:SF31">
    <property type="entry name" value="SN-GLYCEROL-3-PHOSPHATE-BINDING PERIPLASMIC PROTEIN UGPB"/>
    <property type="match status" value="1"/>
</dbReference>
<evidence type="ECO:0000256" key="2">
    <source>
        <dbReference type="ARBA" id="ARBA00008520"/>
    </source>
</evidence>
<dbReference type="PANTHER" id="PTHR43649">
    <property type="entry name" value="ARABINOSE-BINDING PROTEIN-RELATED"/>
    <property type="match status" value="1"/>
</dbReference>
<evidence type="ECO:0000313" key="5">
    <source>
        <dbReference type="EMBL" id="RGD68667.1"/>
    </source>
</evidence>
<comment type="similarity">
    <text evidence="2">Belongs to the bacterial solute-binding protein 1 family.</text>
</comment>
<gene>
    <name evidence="5" type="ORF">DWX31_21310</name>
</gene>
<dbReference type="InterPro" id="IPR006059">
    <property type="entry name" value="SBP"/>
</dbReference>
<sequence>MGGRKMKKWLVFLMITIAVTVFLVGCQAEKEETTETGPVGRTVLNVYAGQSEEENLELLVRAYEAKNNDTVIQVHLIPDSEYTQQMMRIKNKEAEADCIFFPDAGEAAIWKNKKILKDLNSWYKGTEEANYYAPWYEALDDKEACYYIPYRLGKLCVYYNKTLFDSLGVKYPAEGWTWEEYKEKARKLTGWSNNKKVYGTLGFESSSSWWMLPARTRGAYNPFNPQDLELFRESAEWCHEFTSEFAEAFPYLARTGDEWSGYHKLFLEGRLGMYFGEDGEVNMINQEMKKQGLSFEYDVAELPAWEDDDKTDVYTTAVVTMAESTKYPEEAYRFMKFCVGEEGGRLLAGNSTVSAWQSPSVQNRYLTATRIPEHANYFLMDSVPAENAVGVLYNAGIEAMCNEVSMYLLAEQELNYTFENIEKELKELKAK</sequence>
<comment type="subcellular location">
    <subcellularLocation>
        <location evidence="1">Cell envelope</location>
    </subcellularLocation>
</comment>
<dbReference type="OrthoDB" id="362670at2"/>
<evidence type="ECO:0000256" key="4">
    <source>
        <dbReference type="ARBA" id="ARBA00022729"/>
    </source>
</evidence>
<keyword evidence="4" id="KW-0732">Signal</keyword>
<dbReference type="AlphaFoldDB" id="A0A3E3DH95"/>
<dbReference type="Gene3D" id="3.40.190.10">
    <property type="entry name" value="Periplasmic binding protein-like II"/>
    <property type="match status" value="1"/>
</dbReference>
<protein>
    <submittedName>
        <fullName evidence="5">Extracellular solute-binding protein</fullName>
    </submittedName>
</protein>
<dbReference type="SUPFAM" id="SSF53850">
    <property type="entry name" value="Periplasmic binding protein-like II"/>
    <property type="match status" value="1"/>
</dbReference>
<evidence type="ECO:0000256" key="1">
    <source>
        <dbReference type="ARBA" id="ARBA00004196"/>
    </source>
</evidence>
<dbReference type="GO" id="GO:0030313">
    <property type="term" value="C:cell envelope"/>
    <property type="evidence" value="ECO:0007669"/>
    <property type="project" value="UniProtKB-SubCell"/>
</dbReference>
<keyword evidence="3" id="KW-0813">Transport</keyword>
<accession>A0A3E3DH95</accession>
<proteinExistence type="inferred from homology"/>
<reference evidence="5 6" key="1">
    <citation type="submission" date="2018-08" db="EMBL/GenBank/DDBJ databases">
        <title>A genome reference for cultivated species of the human gut microbiota.</title>
        <authorList>
            <person name="Zou Y."/>
            <person name="Xue W."/>
            <person name="Luo G."/>
        </authorList>
    </citation>
    <scope>NUCLEOTIDE SEQUENCE [LARGE SCALE GENOMIC DNA]</scope>
    <source>
        <strain evidence="5 6">AF19-13AC</strain>
    </source>
</reference>
<dbReference type="EMBL" id="QTJW01000015">
    <property type="protein sequence ID" value="RGD68667.1"/>
    <property type="molecule type" value="Genomic_DNA"/>
</dbReference>
<evidence type="ECO:0000256" key="3">
    <source>
        <dbReference type="ARBA" id="ARBA00022448"/>
    </source>
</evidence>
<dbReference type="PROSITE" id="PS51257">
    <property type="entry name" value="PROKAR_LIPOPROTEIN"/>
    <property type="match status" value="1"/>
</dbReference>
<organism evidence="5 6">
    <name type="scientific">Hungatella hathewayi</name>
    <dbReference type="NCBI Taxonomy" id="154046"/>
    <lineage>
        <taxon>Bacteria</taxon>
        <taxon>Bacillati</taxon>
        <taxon>Bacillota</taxon>
        <taxon>Clostridia</taxon>
        <taxon>Lachnospirales</taxon>
        <taxon>Lachnospiraceae</taxon>
        <taxon>Hungatella</taxon>
    </lineage>
</organism>
<comment type="caution">
    <text evidence="5">The sequence shown here is derived from an EMBL/GenBank/DDBJ whole genome shotgun (WGS) entry which is preliminary data.</text>
</comment>
<dbReference type="Proteomes" id="UP000261023">
    <property type="component" value="Unassembled WGS sequence"/>
</dbReference>
<dbReference type="InterPro" id="IPR050490">
    <property type="entry name" value="Bact_solute-bd_prot1"/>
</dbReference>
<name>A0A3E3DH95_9FIRM</name>
<dbReference type="Pfam" id="PF01547">
    <property type="entry name" value="SBP_bac_1"/>
    <property type="match status" value="1"/>
</dbReference>